<dbReference type="PROSITE" id="PS50895">
    <property type="entry name" value="SURF1"/>
    <property type="match status" value="1"/>
</dbReference>
<reference evidence="2 3" key="1">
    <citation type="submission" date="2019-07" db="EMBL/GenBank/DDBJ databases">
        <title>Sphingomonas solaris sp. nov., isolated from a solar panel from Boston, Massachusetts.</title>
        <authorList>
            <person name="Tanner K."/>
            <person name="Pascual J."/>
            <person name="Mancuso C."/>
            <person name="Pereto J."/>
            <person name="Khalil A."/>
            <person name="Vilanova C."/>
        </authorList>
    </citation>
    <scope>NUCLEOTIDE SEQUENCE [LARGE SCALE GENOMIC DNA]</scope>
    <source>
        <strain evidence="2 3">R4DWN</strain>
    </source>
</reference>
<keyword evidence="1" id="KW-1133">Transmembrane helix</keyword>
<accession>A0A558QW34</accession>
<proteinExistence type="inferred from homology"/>
<dbReference type="Pfam" id="PF02104">
    <property type="entry name" value="SURF1"/>
    <property type="match status" value="1"/>
</dbReference>
<protein>
    <recommendedName>
        <fullName evidence="1">SURF1-like protein</fullName>
    </recommendedName>
</protein>
<evidence type="ECO:0000256" key="1">
    <source>
        <dbReference type="RuleBase" id="RU363076"/>
    </source>
</evidence>
<evidence type="ECO:0000313" key="2">
    <source>
        <dbReference type="EMBL" id="TVV71287.1"/>
    </source>
</evidence>
<feature type="transmembrane region" description="Helical" evidence="1">
    <location>
        <begin position="149"/>
        <end position="168"/>
    </location>
</feature>
<dbReference type="EMBL" id="VNIM01000092">
    <property type="protein sequence ID" value="TVV71287.1"/>
    <property type="molecule type" value="Genomic_DNA"/>
</dbReference>
<name>A0A558QW34_9SPHN</name>
<sequence length="181" mass="19192">MMALGVWQIRRAEWKEALLARYAGAAGLPPIGFPAVPPTDGSLLFRRASGMCLEATNWSARAGSSRTGASGWRHLALCRTGAEGPGMLVDLGWSNGFDAPAGYKGGRVSGVIDSDRDHILLLVADTPAPGLQPSALPSPENIPNNHRAYAVQWFLFAGVAAVIYAIALRVRRRRPPAPPAA</sequence>
<comment type="subcellular location">
    <subcellularLocation>
        <location evidence="1">Cell membrane</location>
        <topology evidence="1">Multi-pass membrane protein</topology>
    </subcellularLocation>
</comment>
<dbReference type="Proteomes" id="UP000318681">
    <property type="component" value="Unassembled WGS sequence"/>
</dbReference>
<organism evidence="2 3">
    <name type="scientific">Alterirhizorhabdus solaris</name>
    <dbReference type="NCBI Taxonomy" id="2529389"/>
    <lineage>
        <taxon>Bacteria</taxon>
        <taxon>Pseudomonadati</taxon>
        <taxon>Pseudomonadota</taxon>
        <taxon>Alphaproteobacteria</taxon>
        <taxon>Sphingomonadales</taxon>
        <taxon>Rhizorhabdaceae</taxon>
        <taxon>Alterirhizorhabdus</taxon>
    </lineage>
</organism>
<dbReference type="InterPro" id="IPR002994">
    <property type="entry name" value="Surf1/Shy1"/>
</dbReference>
<dbReference type="OrthoDB" id="6079986at2"/>
<evidence type="ECO:0000313" key="3">
    <source>
        <dbReference type="Proteomes" id="UP000318681"/>
    </source>
</evidence>
<dbReference type="CDD" id="cd06662">
    <property type="entry name" value="SURF1"/>
    <property type="match status" value="1"/>
</dbReference>
<dbReference type="GO" id="GO:0005886">
    <property type="term" value="C:plasma membrane"/>
    <property type="evidence" value="ECO:0007669"/>
    <property type="project" value="UniProtKB-SubCell"/>
</dbReference>
<gene>
    <name evidence="2" type="ORF">FOY91_17180</name>
</gene>
<keyword evidence="1" id="KW-0812">Transmembrane</keyword>
<dbReference type="AlphaFoldDB" id="A0A558QW34"/>
<comment type="caution">
    <text evidence="1">Lacks conserved residue(s) required for the propagation of feature annotation.</text>
</comment>
<comment type="similarity">
    <text evidence="1">Belongs to the SURF1 family.</text>
</comment>
<keyword evidence="1" id="KW-1003">Cell membrane</keyword>
<keyword evidence="1" id="KW-0472">Membrane</keyword>
<comment type="caution">
    <text evidence="2">The sequence shown here is derived from an EMBL/GenBank/DDBJ whole genome shotgun (WGS) entry which is preliminary data.</text>
</comment>
<keyword evidence="3" id="KW-1185">Reference proteome</keyword>